<evidence type="ECO:0000313" key="1">
    <source>
        <dbReference type="EMBL" id="KHN42758.1"/>
    </source>
</evidence>
<dbReference type="EMBL" id="KN644203">
    <property type="protein sequence ID" value="KHN42758.1"/>
    <property type="molecule type" value="Genomic_DNA"/>
</dbReference>
<protein>
    <recommendedName>
        <fullName evidence="2">RNase H type-1 domain-containing protein</fullName>
    </recommendedName>
</protein>
<organism evidence="1">
    <name type="scientific">Glycine soja</name>
    <name type="common">Wild soybean</name>
    <dbReference type="NCBI Taxonomy" id="3848"/>
    <lineage>
        <taxon>Eukaryota</taxon>
        <taxon>Viridiplantae</taxon>
        <taxon>Streptophyta</taxon>
        <taxon>Embryophyta</taxon>
        <taxon>Tracheophyta</taxon>
        <taxon>Spermatophyta</taxon>
        <taxon>Magnoliopsida</taxon>
        <taxon>eudicotyledons</taxon>
        <taxon>Gunneridae</taxon>
        <taxon>Pentapetalae</taxon>
        <taxon>rosids</taxon>
        <taxon>fabids</taxon>
        <taxon>Fabales</taxon>
        <taxon>Fabaceae</taxon>
        <taxon>Papilionoideae</taxon>
        <taxon>50 kb inversion clade</taxon>
        <taxon>NPAAA clade</taxon>
        <taxon>indigoferoid/millettioid clade</taxon>
        <taxon>Phaseoleae</taxon>
        <taxon>Glycine</taxon>
        <taxon>Glycine subgen. Soja</taxon>
    </lineage>
</organism>
<evidence type="ECO:0008006" key="2">
    <source>
        <dbReference type="Google" id="ProtNLM"/>
    </source>
</evidence>
<reference evidence="1" key="1">
    <citation type="submission" date="2014-07" db="EMBL/GenBank/DDBJ databases">
        <title>Identification of a novel salt tolerance gene in wild soybean by whole-genome sequencing.</title>
        <authorList>
            <person name="Lam H.-M."/>
            <person name="Qi X."/>
            <person name="Li M.-W."/>
            <person name="Liu X."/>
            <person name="Xie M."/>
            <person name="Ni M."/>
            <person name="Xu X."/>
        </authorList>
    </citation>
    <scope>NUCLEOTIDE SEQUENCE [LARGE SCALE GENOMIC DNA]</scope>
    <source>
        <tissue evidence="1">Root</tissue>
    </source>
</reference>
<sequence>MLRSSICAPCNQEQENFLHLVRDCTLSQPLWLTFGFVQRNSYDVMDNQTWIKDGVEGDKVHICLSIQELLRHAWTENILHTLLEGNMCADILAKMGSSQDNSMQIFEVAPSSLSLALHADALGTFFLRV</sequence>
<proteinExistence type="predicted"/>
<gene>
    <name evidence="1" type="ORF">glysoja_030241</name>
</gene>
<name>A0A0B2SD97_GLYSO</name>
<dbReference type="Proteomes" id="UP000053555">
    <property type="component" value="Unassembled WGS sequence"/>
</dbReference>
<dbReference type="AlphaFoldDB" id="A0A0B2SD97"/>
<accession>A0A0B2SD97</accession>